<reference evidence="1 3" key="1">
    <citation type="journal article" date="2015" name="Genome Announc.">
        <title>Complete Genome Sequences for Two Strains of a Novel Fastidious, Partially Acid-Fast, Gram-Positive Corynebacterineae Bacterium, Derived from Human Clinical Samples.</title>
        <authorList>
            <person name="Nicholson A.C."/>
            <person name="Bell M."/>
            <person name="Humrighouse B.W."/>
            <person name="McQuiston J.R."/>
        </authorList>
    </citation>
    <scope>NUCLEOTIDE SEQUENCE [LARGE SCALE GENOMIC DNA]</scope>
    <source>
        <strain evidence="1 3">X1698</strain>
    </source>
</reference>
<evidence type="ECO:0000313" key="1">
    <source>
        <dbReference type="EMBL" id="ALE19227.1"/>
    </source>
</evidence>
<dbReference type="InterPro" id="IPR021373">
    <property type="entry name" value="DUF2993"/>
</dbReference>
<dbReference type="Pfam" id="PF11209">
    <property type="entry name" value="LmeA"/>
    <property type="match status" value="1"/>
</dbReference>
<dbReference type="Proteomes" id="UP000068137">
    <property type="component" value="Chromosome"/>
</dbReference>
<protein>
    <recommendedName>
        <fullName evidence="5">DUF2993 domain-containing protein</fullName>
    </recommendedName>
</protein>
<reference evidence="2 4" key="3">
    <citation type="submission" date="2019-04" db="EMBL/GenBank/DDBJ databases">
        <authorList>
            <person name="Seth-Smith MB H."/>
            <person name="Seth-Smith H."/>
        </authorList>
    </citation>
    <scope>NUCLEOTIDE SEQUENCE [LARGE SCALE GENOMIC DNA]</scope>
    <source>
        <strain evidence="2">USB-603019</strain>
    </source>
</reference>
<dbReference type="AlphaFoldDB" id="A0A0M4LZ69"/>
<dbReference type="KEGG" id="cbq:AL705_06190"/>
<evidence type="ECO:0008006" key="5">
    <source>
        <dbReference type="Google" id="ProtNLM"/>
    </source>
</evidence>
<reference evidence="1" key="2">
    <citation type="journal article" date="2016" name="Int. J. Syst. Evol. Microbiol.">
        <title>Lawsonella clevelandensis gen. nov., sp. nov., a new member of the suborder Corynebacterineae isolated from human abscesses.</title>
        <authorList>
            <person name="Bell M.E."/>
            <person name="Bernard K.A."/>
            <person name="Harrington S.M."/>
            <person name="Patel N.B."/>
            <person name="Tucker T.A."/>
            <person name="Metcalfe M.G."/>
            <person name="McQuiston J.R."/>
        </authorList>
    </citation>
    <scope>NUCLEOTIDE SEQUENCE</scope>
    <source>
        <strain evidence="1">X1698</strain>
    </source>
</reference>
<dbReference type="EMBL" id="LR584267">
    <property type="protein sequence ID" value="VHO01183.1"/>
    <property type="molecule type" value="Genomic_DNA"/>
</dbReference>
<gene>
    <name evidence="1" type="ORF">AL705_06190</name>
    <name evidence="2" type="ORF">LC603019_01224</name>
</gene>
<accession>A0A0M4LZ69</accession>
<evidence type="ECO:0000313" key="4">
    <source>
        <dbReference type="Proteomes" id="UP000324288"/>
    </source>
</evidence>
<sequence>MKFLAGLAIVVVLLGVVEIAISSYTEKIFANAILTNPQIHTRPEVAVKSFPNLFKVPDGRTGGLLINLNDAPHASPDIPRANVQVEYSNLRFDQHDLFAGQLHDFSFGEGTGRVYISGSALAEYSGIGDLQFQAADNASPAGTGEDKALLTGTLNLPCGSDGPHPVHVEVRAHVFFWKEGKRLEIDPEKLEKFTDTSKHLAPAQCHLNDALTQHVFKRLSLSLRVPSLPLGIVPQLAFAQAGNLVIVGPTAQSPITGKETARYPGGTSTQARWENLTNYFKFAPQ</sequence>
<keyword evidence="4" id="KW-1185">Reference proteome</keyword>
<evidence type="ECO:0000313" key="3">
    <source>
        <dbReference type="Proteomes" id="UP000068137"/>
    </source>
</evidence>
<evidence type="ECO:0000313" key="2">
    <source>
        <dbReference type="EMBL" id="VHO01183.1"/>
    </source>
</evidence>
<organism evidence="1 3">
    <name type="scientific">Lawsonella clevelandensis</name>
    <dbReference type="NCBI Taxonomy" id="1528099"/>
    <lineage>
        <taxon>Bacteria</taxon>
        <taxon>Bacillati</taxon>
        <taxon>Actinomycetota</taxon>
        <taxon>Actinomycetes</taxon>
        <taxon>Mycobacteriales</taxon>
        <taxon>Lawsonellaceae</taxon>
        <taxon>Lawsonella</taxon>
    </lineage>
</organism>
<dbReference type="STRING" id="1528099.AL705_06190"/>
<dbReference type="EMBL" id="CP012390">
    <property type="protein sequence ID" value="ALE19227.1"/>
    <property type="molecule type" value="Genomic_DNA"/>
</dbReference>
<proteinExistence type="predicted"/>
<dbReference type="Proteomes" id="UP000324288">
    <property type="component" value="Chromosome"/>
</dbReference>
<name>A0A0M4LZ69_9ACTN</name>